<keyword evidence="9 12" id="KW-0472">Membrane</keyword>
<keyword evidence="8 12" id="KW-0443">Lipid metabolism</keyword>
<gene>
    <name evidence="15" type="primary">cls</name>
    <name evidence="15" type="ORF">LCIT_05900</name>
</gene>
<dbReference type="InterPro" id="IPR022924">
    <property type="entry name" value="Cardiolipin_synthase"/>
</dbReference>
<dbReference type="InterPro" id="IPR027379">
    <property type="entry name" value="CLS_N"/>
</dbReference>
<comment type="catalytic activity">
    <reaction evidence="12">
        <text>2 a 1,2-diacyl-sn-glycero-3-phospho-(1'-sn-glycerol) = a cardiolipin + glycerol</text>
        <dbReference type="Rhea" id="RHEA:31451"/>
        <dbReference type="ChEBI" id="CHEBI:17754"/>
        <dbReference type="ChEBI" id="CHEBI:62237"/>
        <dbReference type="ChEBI" id="CHEBI:64716"/>
    </reaction>
</comment>
<comment type="subcellular location">
    <subcellularLocation>
        <location evidence="1 12">Cell membrane</location>
        <topology evidence="1 12">Multi-pass membrane protein</topology>
    </subcellularLocation>
</comment>
<dbReference type="CDD" id="cd09110">
    <property type="entry name" value="PLDc_CLS_1"/>
    <property type="match status" value="1"/>
</dbReference>
<name>A0A5A5TYS0_LEUCI</name>
<evidence type="ECO:0000256" key="13">
    <source>
        <dbReference type="NCBIfam" id="TIGR04265"/>
    </source>
</evidence>
<comment type="similarity">
    <text evidence="12">Belongs to the phospholipase D family. Cardiolipin synthase subfamily.</text>
</comment>
<evidence type="ECO:0000256" key="12">
    <source>
        <dbReference type="HAMAP-Rule" id="MF_01916"/>
    </source>
</evidence>
<dbReference type="InterPro" id="IPR001736">
    <property type="entry name" value="PLipase_D/transphosphatidylase"/>
</dbReference>
<dbReference type="NCBIfam" id="TIGR04265">
    <property type="entry name" value="bac_cardiolipin"/>
    <property type="match status" value="1"/>
</dbReference>
<dbReference type="Pfam" id="PF13396">
    <property type="entry name" value="PLDc_N"/>
    <property type="match status" value="1"/>
</dbReference>
<comment type="function">
    <text evidence="12">Catalyzes the reversible phosphatidyl group transfer from one phosphatidylglycerol molecule to another to form cardiolipin (CL) (diphosphatidylglycerol) and glycerol.</text>
</comment>
<evidence type="ECO:0000256" key="2">
    <source>
        <dbReference type="ARBA" id="ARBA00022475"/>
    </source>
</evidence>
<keyword evidence="11 12" id="KW-1208">Phospholipid metabolism</keyword>
<organism evidence="15 16">
    <name type="scientific">Leuconostoc citreum</name>
    <dbReference type="NCBI Taxonomy" id="33964"/>
    <lineage>
        <taxon>Bacteria</taxon>
        <taxon>Bacillati</taxon>
        <taxon>Bacillota</taxon>
        <taxon>Bacilli</taxon>
        <taxon>Lactobacillales</taxon>
        <taxon>Lactobacillaceae</taxon>
        <taxon>Leuconostoc</taxon>
    </lineage>
</organism>
<dbReference type="Pfam" id="PF13091">
    <property type="entry name" value="PLDc_2"/>
    <property type="match status" value="2"/>
</dbReference>
<keyword evidence="5 12" id="KW-0812">Transmembrane</keyword>
<evidence type="ECO:0000259" key="14">
    <source>
        <dbReference type="PROSITE" id="PS50035"/>
    </source>
</evidence>
<feature type="active site" evidence="12">
    <location>
        <position position="409"/>
    </location>
</feature>
<evidence type="ECO:0000256" key="8">
    <source>
        <dbReference type="ARBA" id="ARBA00023098"/>
    </source>
</evidence>
<dbReference type="SUPFAM" id="SSF56024">
    <property type="entry name" value="Phospholipase D/nuclease"/>
    <property type="match status" value="2"/>
</dbReference>
<dbReference type="EC" id="2.7.8.-" evidence="12 13"/>
<dbReference type="CDD" id="cd09112">
    <property type="entry name" value="PLDc_CLS_2"/>
    <property type="match status" value="1"/>
</dbReference>
<protein>
    <recommendedName>
        <fullName evidence="12 13">Cardiolipin synthase</fullName>
        <shortName evidence="12">CL synthase</shortName>
        <ecNumber evidence="12 13">2.7.8.-</ecNumber>
    </recommendedName>
</protein>
<dbReference type="GO" id="GO:0032049">
    <property type="term" value="P:cardiolipin biosynthetic process"/>
    <property type="evidence" value="ECO:0007669"/>
    <property type="project" value="UniProtKB-UniRule"/>
</dbReference>
<feature type="domain" description="PLD phosphodiesterase" evidence="14">
    <location>
        <begin position="397"/>
        <end position="424"/>
    </location>
</feature>
<feature type="active site" evidence="12">
    <location>
        <position position="402"/>
    </location>
</feature>
<sequence>MLRDSLWIIVILLLIVNTLGAIVTVFSQKRDIATIWAWLLVLITMPVVGFFIFFLVGSRISNKKIFRLRTQEQRGLEQIADNQRQQLQKIEQLLPVPDAASELVNLFLSSDEAVLTRGNDIKVYNNGQDKFAALFEDIRQAKHHIHLEYFTIYDDHIGNQLIDLLTAKAQEGVEVRVIFDQFGSHGQHRRLYKRLRLAGGIATSFLMRPFQLLTLRFNFRNHRKLAIIDGMIGYIGGFNVGDQYLGQFKKFGHWRDTHLRIHGDAVLSLQSRFLMDWNATAEPNELLVKTTQYFPVISTLPGRSMVQIVSSGPDNDMKQIKQGFMRMFASARTEITIQTPYFIPDAAILETLEIAVMSGVRVRLMIPDRPDHPFVYRATQYYAKELIDLGAEVYRYDGGFLHSKVVIIDHEIATVGSANMDIRSFALNFETNAFMYDPAFAGQLEALFEQDVSQSTQLTTVDYEEQSIWMTILQKFSRLFSPIL</sequence>
<comment type="caution">
    <text evidence="15">The sequence shown here is derived from an EMBL/GenBank/DDBJ whole genome shotgun (WGS) entry which is preliminary data.</text>
</comment>
<dbReference type="PANTHER" id="PTHR21248">
    <property type="entry name" value="CARDIOLIPIN SYNTHASE"/>
    <property type="match status" value="1"/>
</dbReference>
<evidence type="ECO:0000256" key="10">
    <source>
        <dbReference type="ARBA" id="ARBA00023209"/>
    </source>
</evidence>
<accession>A0A5A5TYS0</accession>
<keyword evidence="7 12" id="KW-1133">Transmembrane helix</keyword>
<keyword evidence="4 12" id="KW-0808">Transferase</keyword>
<dbReference type="Gene3D" id="3.30.870.10">
    <property type="entry name" value="Endonuclease Chain A"/>
    <property type="match status" value="2"/>
</dbReference>
<evidence type="ECO:0000256" key="9">
    <source>
        <dbReference type="ARBA" id="ARBA00023136"/>
    </source>
</evidence>
<feature type="active site" evidence="12">
    <location>
        <position position="224"/>
    </location>
</feature>
<evidence type="ECO:0000256" key="3">
    <source>
        <dbReference type="ARBA" id="ARBA00022516"/>
    </source>
</evidence>
<keyword evidence="2 12" id="KW-1003">Cell membrane</keyword>
<dbReference type="PANTHER" id="PTHR21248:SF22">
    <property type="entry name" value="PHOSPHOLIPASE D"/>
    <property type="match status" value="1"/>
</dbReference>
<evidence type="ECO:0000256" key="7">
    <source>
        <dbReference type="ARBA" id="ARBA00022989"/>
    </source>
</evidence>
<evidence type="ECO:0000256" key="5">
    <source>
        <dbReference type="ARBA" id="ARBA00022692"/>
    </source>
</evidence>
<dbReference type="EMBL" id="BJJW01000002">
    <property type="protein sequence ID" value="GDZ83348.1"/>
    <property type="molecule type" value="Genomic_DNA"/>
</dbReference>
<dbReference type="GO" id="GO:0005886">
    <property type="term" value="C:plasma membrane"/>
    <property type="evidence" value="ECO:0007669"/>
    <property type="project" value="UniProtKB-SubCell"/>
</dbReference>
<keyword evidence="10 12" id="KW-0594">Phospholipid biosynthesis</keyword>
<dbReference type="Proteomes" id="UP000323274">
    <property type="component" value="Unassembled WGS sequence"/>
</dbReference>
<feature type="active site" evidence="12">
    <location>
        <position position="229"/>
    </location>
</feature>
<evidence type="ECO:0000256" key="4">
    <source>
        <dbReference type="ARBA" id="ARBA00022679"/>
    </source>
</evidence>
<evidence type="ECO:0000256" key="1">
    <source>
        <dbReference type="ARBA" id="ARBA00004651"/>
    </source>
</evidence>
<dbReference type="HAMAP" id="MF_01916">
    <property type="entry name" value="Cardiolipin_synth_Cls"/>
    <property type="match status" value="1"/>
</dbReference>
<feature type="transmembrane region" description="Helical" evidence="12">
    <location>
        <begin position="33"/>
        <end position="56"/>
    </location>
</feature>
<dbReference type="FunFam" id="3.30.870.10:FF:000014">
    <property type="entry name" value="Cardiolipin synthase"/>
    <property type="match status" value="1"/>
</dbReference>
<reference evidence="15 16" key="1">
    <citation type="submission" date="2019-04" db="EMBL/GenBank/DDBJ databases">
        <title>A pseudo-fructophilic Leuconostoc citreum strain F192-5 isolated from peel of satsuma mandarin: the first report for isolation and characterization of strain-dependent fructophilic-like characteristics.</title>
        <authorList>
            <person name="Maeno S."/>
            <person name="Tanizawa Y."/>
            <person name="Kajikawa A."/>
            <person name="Kanesaki Y."/>
            <person name="Kubota E."/>
            <person name="Arita M."/>
            <person name="Leon D."/>
            <person name="Endo A."/>
        </authorList>
    </citation>
    <scope>NUCLEOTIDE SEQUENCE [LARGE SCALE GENOMIC DNA]</scope>
    <source>
        <strain evidence="15 16">F192-5</strain>
    </source>
</reference>
<dbReference type="RefSeq" id="WP_040177250.1">
    <property type="nucleotide sequence ID" value="NZ_BJJW01000002.1"/>
</dbReference>
<feature type="active site" evidence="12">
    <location>
        <position position="404"/>
    </location>
</feature>
<dbReference type="SMART" id="SM00155">
    <property type="entry name" value="PLDc"/>
    <property type="match status" value="2"/>
</dbReference>
<evidence type="ECO:0000256" key="11">
    <source>
        <dbReference type="ARBA" id="ARBA00023264"/>
    </source>
</evidence>
<dbReference type="AlphaFoldDB" id="A0A5A5TYS0"/>
<evidence type="ECO:0000313" key="16">
    <source>
        <dbReference type="Proteomes" id="UP000323274"/>
    </source>
</evidence>
<proteinExistence type="inferred from homology"/>
<dbReference type="InterPro" id="IPR025202">
    <property type="entry name" value="PLD-like_dom"/>
</dbReference>
<dbReference type="InterPro" id="IPR030874">
    <property type="entry name" value="Cardiolipin_synth_Firmi"/>
</dbReference>
<dbReference type="PROSITE" id="PS50035">
    <property type="entry name" value="PLD"/>
    <property type="match status" value="2"/>
</dbReference>
<feature type="domain" description="PLD phosphodiesterase" evidence="14">
    <location>
        <begin position="217"/>
        <end position="244"/>
    </location>
</feature>
<evidence type="ECO:0000313" key="15">
    <source>
        <dbReference type="EMBL" id="GDZ83348.1"/>
    </source>
</evidence>
<dbReference type="GO" id="GO:0008808">
    <property type="term" value="F:cardiolipin synthase activity"/>
    <property type="evidence" value="ECO:0007669"/>
    <property type="project" value="UniProtKB-UniRule"/>
</dbReference>
<keyword evidence="3 12" id="KW-0444">Lipid biosynthesis</keyword>
<feature type="transmembrane region" description="Helical" evidence="12">
    <location>
        <begin position="6"/>
        <end position="26"/>
    </location>
</feature>
<keyword evidence="6" id="KW-0677">Repeat</keyword>
<evidence type="ECO:0000256" key="6">
    <source>
        <dbReference type="ARBA" id="ARBA00022737"/>
    </source>
</evidence>
<feature type="active site" evidence="12">
    <location>
        <position position="222"/>
    </location>
</feature>